<evidence type="ECO:0000313" key="1">
    <source>
        <dbReference type="EMBL" id="KAL3874735.1"/>
    </source>
</evidence>
<name>A0ABD3WQI4_SINWO</name>
<gene>
    <name evidence="1" type="ORF">ACJMK2_037707</name>
</gene>
<dbReference type="EMBL" id="JBJQND010000006">
    <property type="protein sequence ID" value="KAL3874735.1"/>
    <property type="molecule type" value="Genomic_DNA"/>
</dbReference>
<organism evidence="1 2">
    <name type="scientific">Sinanodonta woodiana</name>
    <name type="common">Chinese pond mussel</name>
    <name type="synonym">Anodonta woodiana</name>
    <dbReference type="NCBI Taxonomy" id="1069815"/>
    <lineage>
        <taxon>Eukaryota</taxon>
        <taxon>Metazoa</taxon>
        <taxon>Spiralia</taxon>
        <taxon>Lophotrochozoa</taxon>
        <taxon>Mollusca</taxon>
        <taxon>Bivalvia</taxon>
        <taxon>Autobranchia</taxon>
        <taxon>Heteroconchia</taxon>
        <taxon>Palaeoheterodonta</taxon>
        <taxon>Unionida</taxon>
        <taxon>Unionoidea</taxon>
        <taxon>Unionidae</taxon>
        <taxon>Unioninae</taxon>
        <taxon>Sinanodonta</taxon>
    </lineage>
</organism>
<comment type="caution">
    <text evidence="1">The sequence shown here is derived from an EMBL/GenBank/DDBJ whole genome shotgun (WGS) entry which is preliminary data.</text>
</comment>
<sequence>MVGKAFTTRLNQERLAAIKKFIPLRDKVREKLQQRQQTQIDFTLESEQLFFPITSATKDVKTAAERAIWGEILDLEKDTTPPTEKKPLYLVYLKRERLILKRHNKEYNNFQVI</sequence>
<protein>
    <submittedName>
        <fullName evidence="1">Uncharacterized protein</fullName>
    </submittedName>
</protein>
<dbReference type="AlphaFoldDB" id="A0ABD3WQI4"/>
<dbReference type="Proteomes" id="UP001634394">
    <property type="component" value="Unassembled WGS sequence"/>
</dbReference>
<accession>A0ABD3WQI4</accession>
<reference evidence="1 2" key="1">
    <citation type="submission" date="2024-11" db="EMBL/GenBank/DDBJ databases">
        <title>Chromosome-level genome assembly of the freshwater bivalve Anodonta woodiana.</title>
        <authorList>
            <person name="Chen X."/>
        </authorList>
    </citation>
    <scope>NUCLEOTIDE SEQUENCE [LARGE SCALE GENOMIC DNA]</scope>
    <source>
        <strain evidence="1">MN2024</strain>
        <tissue evidence="1">Gills</tissue>
    </source>
</reference>
<evidence type="ECO:0000313" key="2">
    <source>
        <dbReference type="Proteomes" id="UP001634394"/>
    </source>
</evidence>
<proteinExistence type="predicted"/>
<keyword evidence="2" id="KW-1185">Reference proteome</keyword>